<dbReference type="GO" id="GO:0009252">
    <property type="term" value="P:peptidoglycan biosynthetic process"/>
    <property type="evidence" value="ECO:0007669"/>
    <property type="project" value="UniProtKB-UniPathway"/>
</dbReference>
<dbReference type="GO" id="GO:0005524">
    <property type="term" value="F:ATP binding"/>
    <property type="evidence" value="ECO:0007669"/>
    <property type="project" value="UniProtKB-KW"/>
</dbReference>
<protein>
    <submittedName>
        <fullName evidence="9">Uncharacterized protein</fullName>
    </submittedName>
</protein>
<dbReference type="EMBL" id="LAZR01000029">
    <property type="protein sequence ID" value="KKO02724.1"/>
    <property type="molecule type" value="Genomic_DNA"/>
</dbReference>
<comment type="pathway">
    <text evidence="2">Cell wall biogenesis; peptidoglycan biosynthesis.</text>
</comment>
<dbReference type="SUPFAM" id="SSF53623">
    <property type="entry name" value="MurD-like peptide ligases, catalytic domain"/>
    <property type="match status" value="1"/>
</dbReference>
<proteinExistence type="inferred from homology"/>
<keyword evidence="4" id="KW-0436">Ligase</keyword>
<gene>
    <name evidence="9" type="ORF">LCGC14_0101730</name>
</gene>
<evidence type="ECO:0000256" key="6">
    <source>
        <dbReference type="ARBA" id="ARBA00022840"/>
    </source>
</evidence>
<dbReference type="UniPathway" id="UPA00219"/>
<dbReference type="NCBIfam" id="TIGR01087">
    <property type="entry name" value="murD"/>
    <property type="match status" value="1"/>
</dbReference>
<reference evidence="9" key="1">
    <citation type="journal article" date="2015" name="Nature">
        <title>Complex archaea that bridge the gap between prokaryotes and eukaryotes.</title>
        <authorList>
            <person name="Spang A."/>
            <person name="Saw J.H."/>
            <person name="Jorgensen S.L."/>
            <person name="Zaremba-Niedzwiedzka K."/>
            <person name="Martijn J."/>
            <person name="Lind A.E."/>
            <person name="van Eijk R."/>
            <person name="Schleper C."/>
            <person name="Guy L."/>
            <person name="Ettema T.J."/>
        </authorList>
    </citation>
    <scope>NUCLEOTIDE SEQUENCE</scope>
</reference>
<keyword evidence="3" id="KW-0963">Cytoplasm</keyword>
<name>A0A0F9YE30_9ZZZZ</name>
<evidence type="ECO:0000256" key="1">
    <source>
        <dbReference type="ARBA" id="ARBA00004496"/>
    </source>
</evidence>
<dbReference type="SUPFAM" id="SSF51984">
    <property type="entry name" value="MurCD N-terminal domain"/>
    <property type="match status" value="1"/>
</dbReference>
<evidence type="ECO:0000313" key="9">
    <source>
        <dbReference type="EMBL" id="KKO02724.1"/>
    </source>
</evidence>
<dbReference type="Gene3D" id="3.40.50.720">
    <property type="entry name" value="NAD(P)-binding Rossmann-like Domain"/>
    <property type="match status" value="1"/>
</dbReference>
<evidence type="ECO:0000259" key="7">
    <source>
        <dbReference type="Pfam" id="PF02875"/>
    </source>
</evidence>
<feature type="domain" description="Mur ligase central" evidence="8">
    <location>
        <begin position="118"/>
        <end position="280"/>
    </location>
</feature>
<dbReference type="Gene3D" id="3.40.1190.10">
    <property type="entry name" value="Mur-like, catalytic domain"/>
    <property type="match status" value="1"/>
</dbReference>
<dbReference type="Pfam" id="PF08245">
    <property type="entry name" value="Mur_ligase_M"/>
    <property type="match status" value="1"/>
</dbReference>
<dbReference type="GO" id="GO:0008764">
    <property type="term" value="F:UDP-N-acetylmuramoylalanine-D-glutamate ligase activity"/>
    <property type="evidence" value="ECO:0007669"/>
    <property type="project" value="UniProtKB-EC"/>
</dbReference>
<dbReference type="InterPro" id="IPR004101">
    <property type="entry name" value="Mur_ligase_C"/>
</dbReference>
<comment type="caution">
    <text evidence="9">The sequence shown here is derived from an EMBL/GenBank/DDBJ whole genome shotgun (WGS) entry which is preliminary data.</text>
</comment>
<dbReference type="PANTHER" id="PTHR43692:SF1">
    <property type="entry name" value="UDP-N-ACETYLMURAMOYLALANINE--D-GLUTAMATE LIGASE"/>
    <property type="match status" value="1"/>
</dbReference>
<dbReference type="InterPro" id="IPR036565">
    <property type="entry name" value="Mur-like_cat_sf"/>
</dbReference>
<feature type="domain" description="Mur ligase C-terminal" evidence="7">
    <location>
        <begin position="302"/>
        <end position="427"/>
    </location>
</feature>
<dbReference type="Gene3D" id="3.90.190.20">
    <property type="entry name" value="Mur ligase, C-terminal domain"/>
    <property type="match status" value="1"/>
</dbReference>
<evidence type="ECO:0000256" key="5">
    <source>
        <dbReference type="ARBA" id="ARBA00022741"/>
    </source>
</evidence>
<evidence type="ECO:0000256" key="3">
    <source>
        <dbReference type="ARBA" id="ARBA00022490"/>
    </source>
</evidence>
<dbReference type="InterPro" id="IPR005762">
    <property type="entry name" value="MurD"/>
</dbReference>
<dbReference type="GO" id="GO:0051301">
    <property type="term" value="P:cell division"/>
    <property type="evidence" value="ECO:0007669"/>
    <property type="project" value="InterPro"/>
</dbReference>
<dbReference type="InterPro" id="IPR036615">
    <property type="entry name" value="Mur_ligase_C_dom_sf"/>
</dbReference>
<dbReference type="GO" id="GO:0008360">
    <property type="term" value="P:regulation of cell shape"/>
    <property type="evidence" value="ECO:0007669"/>
    <property type="project" value="InterPro"/>
</dbReference>
<dbReference type="HAMAP" id="MF_00639">
    <property type="entry name" value="MurD"/>
    <property type="match status" value="1"/>
</dbReference>
<sequence>MKLSDFKGKKATVMGLGIIGGGVGTVKFLVKAEAKVLVTDLKTRKELESSLKKIKGLPAKLVLGKHRPRDFVEVDLIIKNPGVPDDSPYLKIAKKNNIPIETDIGIFFKLCSAPIIGVTGTKGKSTVVTLIYRLLKSKYPNIILAGNIGTSPLESLEKITNKSKVVLELSSWQLEGLKKHRKSPKVALITNIYPDHLNRHKSFENYINSKKIIFLFQKPKDILLLNYDNLTVRKFSKLAKSKVDYFSKRKISKDLKKTIGNLNIKGEHNISNILAALSVAKIYKIPLKNIKKVLKSFKGISGREEFIARVQGVRYFNDTTATIPEAVVLTLRMLSERFPKSKIILIAGGQDKKLNYKNLAKEILKRVDHLILLPGTASFKIKKELKALETAKKSSLSITPKVDSMKKAVKTASKTADRGDIILLSPAAASFNFFNNEFDRGEQFNKAVRKL</sequence>
<comment type="subcellular location">
    <subcellularLocation>
        <location evidence="1">Cytoplasm</location>
    </subcellularLocation>
</comment>
<evidence type="ECO:0000259" key="8">
    <source>
        <dbReference type="Pfam" id="PF08245"/>
    </source>
</evidence>
<keyword evidence="6" id="KW-0067">ATP-binding</keyword>
<accession>A0A0F9YE30</accession>
<dbReference type="PANTHER" id="PTHR43692">
    <property type="entry name" value="UDP-N-ACETYLMURAMOYLALANINE--D-GLUTAMATE LIGASE"/>
    <property type="match status" value="1"/>
</dbReference>
<organism evidence="9">
    <name type="scientific">marine sediment metagenome</name>
    <dbReference type="NCBI Taxonomy" id="412755"/>
    <lineage>
        <taxon>unclassified sequences</taxon>
        <taxon>metagenomes</taxon>
        <taxon>ecological metagenomes</taxon>
    </lineage>
</organism>
<evidence type="ECO:0000256" key="2">
    <source>
        <dbReference type="ARBA" id="ARBA00004752"/>
    </source>
</evidence>
<dbReference type="InterPro" id="IPR013221">
    <property type="entry name" value="Mur_ligase_cen"/>
</dbReference>
<dbReference type="Pfam" id="PF21799">
    <property type="entry name" value="MurD-like_N"/>
    <property type="match status" value="1"/>
</dbReference>
<dbReference type="SUPFAM" id="SSF53244">
    <property type="entry name" value="MurD-like peptide ligases, peptide-binding domain"/>
    <property type="match status" value="1"/>
</dbReference>
<dbReference type="GO" id="GO:0005737">
    <property type="term" value="C:cytoplasm"/>
    <property type="evidence" value="ECO:0007669"/>
    <property type="project" value="UniProtKB-SubCell"/>
</dbReference>
<keyword evidence="5" id="KW-0547">Nucleotide-binding</keyword>
<evidence type="ECO:0000256" key="4">
    <source>
        <dbReference type="ARBA" id="ARBA00022598"/>
    </source>
</evidence>
<dbReference type="AlphaFoldDB" id="A0A0F9YE30"/>
<dbReference type="Pfam" id="PF02875">
    <property type="entry name" value="Mur_ligase_C"/>
    <property type="match status" value="1"/>
</dbReference>